<dbReference type="InParanoid" id="A0A0D0DYW4"/>
<dbReference type="SUPFAM" id="SSF49503">
    <property type="entry name" value="Cupredoxins"/>
    <property type="match status" value="1"/>
</dbReference>
<organism evidence="2 3">
    <name type="scientific">Paxillus rubicundulus Ve08.2h10</name>
    <dbReference type="NCBI Taxonomy" id="930991"/>
    <lineage>
        <taxon>Eukaryota</taxon>
        <taxon>Fungi</taxon>
        <taxon>Dikarya</taxon>
        <taxon>Basidiomycota</taxon>
        <taxon>Agaricomycotina</taxon>
        <taxon>Agaricomycetes</taxon>
        <taxon>Agaricomycetidae</taxon>
        <taxon>Boletales</taxon>
        <taxon>Paxilineae</taxon>
        <taxon>Paxillaceae</taxon>
        <taxon>Paxillus</taxon>
    </lineage>
</organism>
<dbReference type="InterPro" id="IPR001117">
    <property type="entry name" value="Cu-oxidase_2nd"/>
</dbReference>
<feature type="domain" description="Plastocyanin-like" evidence="1">
    <location>
        <begin position="32"/>
        <end position="97"/>
    </location>
</feature>
<dbReference type="GO" id="GO:0016491">
    <property type="term" value="F:oxidoreductase activity"/>
    <property type="evidence" value="ECO:0007669"/>
    <property type="project" value="UniProtKB-ARBA"/>
</dbReference>
<dbReference type="EMBL" id="KN825039">
    <property type="protein sequence ID" value="KIK95476.1"/>
    <property type="molecule type" value="Genomic_DNA"/>
</dbReference>
<evidence type="ECO:0000313" key="3">
    <source>
        <dbReference type="Proteomes" id="UP000054538"/>
    </source>
</evidence>
<evidence type="ECO:0000313" key="2">
    <source>
        <dbReference type="EMBL" id="KIK95476.1"/>
    </source>
</evidence>
<dbReference type="STRING" id="930991.A0A0D0DYW4"/>
<name>A0A0D0DYW4_9AGAM</name>
<sequence length="182" mass="20174">MDLAGTLADRCQHLQSLTSSTETPTASMSWSDPWFNFTIDGNPMAVIETDVFEAEPVVIDSLPVFAGQWYSVVVTANQTVGNSWIRVLSDHSNQTFDVHEPVRTAQVYLSIAFRETWASESISSSICRRLGAVQLLQCKYAGYMGYGVRVRKGRTQVNFNGARVSLGTTRRHFCTSASPNLK</sequence>
<dbReference type="InterPro" id="IPR008972">
    <property type="entry name" value="Cupredoxin"/>
</dbReference>
<reference evidence="2 3" key="1">
    <citation type="submission" date="2014-04" db="EMBL/GenBank/DDBJ databases">
        <authorList>
            <consortium name="DOE Joint Genome Institute"/>
            <person name="Kuo A."/>
            <person name="Kohler A."/>
            <person name="Jargeat P."/>
            <person name="Nagy L.G."/>
            <person name="Floudas D."/>
            <person name="Copeland A."/>
            <person name="Barry K.W."/>
            <person name="Cichocki N."/>
            <person name="Veneault-Fourrey C."/>
            <person name="LaButti K."/>
            <person name="Lindquist E.A."/>
            <person name="Lipzen A."/>
            <person name="Lundell T."/>
            <person name="Morin E."/>
            <person name="Murat C."/>
            <person name="Sun H."/>
            <person name="Tunlid A."/>
            <person name="Henrissat B."/>
            <person name="Grigoriev I.V."/>
            <person name="Hibbett D.S."/>
            <person name="Martin F."/>
            <person name="Nordberg H.P."/>
            <person name="Cantor M.N."/>
            <person name="Hua S.X."/>
        </authorList>
    </citation>
    <scope>NUCLEOTIDE SEQUENCE [LARGE SCALE GENOMIC DNA]</scope>
    <source>
        <strain evidence="2 3">Ve08.2h10</strain>
    </source>
</reference>
<dbReference type="HOGENOM" id="CLU_1482456_0_0_1"/>
<dbReference type="AlphaFoldDB" id="A0A0D0DYW4"/>
<accession>A0A0D0DYW4</accession>
<gene>
    <name evidence="2" type="ORF">PAXRUDRAFT_378283</name>
</gene>
<keyword evidence="3" id="KW-1185">Reference proteome</keyword>
<dbReference type="Proteomes" id="UP000054538">
    <property type="component" value="Unassembled WGS sequence"/>
</dbReference>
<dbReference type="Pfam" id="PF00394">
    <property type="entry name" value="Cu-oxidase"/>
    <property type="match status" value="1"/>
</dbReference>
<protein>
    <recommendedName>
        <fullName evidence="1">Plastocyanin-like domain-containing protein</fullName>
    </recommendedName>
</protein>
<proteinExistence type="predicted"/>
<reference evidence="3" key="2">
    <citation type="submission" date="2015-01" db="EMBL/GenBank/DDBJ databases">
        <title>Evolutionary Origins and Diversification of the Mycorrhizal Mutualists.</title>
        <authorList>
            <consortium name="DOE Joint Genome Institute"/>
            <consortium name="Mycorrhizal Genomics Consortium"/>
            <person name="Kohler A."/>
            <person name="Kuo A."/>
            <person name="Nagy L.G."/>
            <person name="Floudas D."/>
            <person name="Copeland A."/>
            <person name="Barry K.W."/>
            <person name="Cichocki N."/>
            <person name="Veneault-Fourrey C."/>
            <person name="LaButti K."/>
            <person name="Lindquist E.A."/>
            <person name="Lipzen A."/>
            <person name="Lundell T."/>
            <person name="Morin E."/>
            <person name="Murat C."/>
            <person name="Riley R."/>
            <person name="Ohm R."/>
            <person name="Sun H."/>
            <person name="Tunlid A."/>
            <person name="Henrissat B."/>
            <person name="Grigoriev I.V."/>
            <person name="Hibbett D.S."/>
            <person name="Martin F."/>
        </authorList>
    </citation>
    <scope>NUCLEOTIDE SEQUENCE [LARGE SCALE GENOMIC DNA]</scope>
    <source>
        <strain evidence="3">Ve08.2h10</strain>
    </source>
</reference>
<evidence type="ECO:0000259" key="1">
    <source>
        <dbReference type="Pfam" id="PF00394"/>
    </source>
</evidence>
<dbReference type="OrthoDB" id="2121828at2759"/>
<dbReference type="Gene3D" id="2.60.40.420">
    <property type="entry name" value="Cupredoxins - blue copper proteins"/>
    <property type="match status" value="1"/>
</dbReference>